<dbReference type="RefSeq" id="WP_111476969.1">
    <property type="nucleotide sequence ID" value="NZ_QHKM01000001.1"/>
</dbReference>
<dbReference type="AlphaFoldDB" id="A0A328BU81"/>
<dbReference type="EMBL" id="QHKM01000001">
    <property type="protein sequence ID" value="RAK70235.1"/>
    <property type="molecule type" value="Genomic_DNA"/>
</dbReference>
<sequence>MLLLASPRTPVIEVERRVTIAAPLAAVFALAADLRHDTRWRREIHRTLLDAPAPGPGVVATEDAFLSPACPHALTRLAYVAYEPDHFVRCTALAGETAWQDVERRFCPAGPAHTEFTYTLRFELAVVRRGLRFAPPRWLLRGYTGWMMGRYLRRLQRLLEHAAAS</sequence>
<evidence type="ECO:0000313" key="1">
    <source>
        <dbReference type="EMBL" id="RAK70235.1"/>
    </source>
</evidence>
<reference evidence="2" key="1">
    <citation type="submission" date="2018-05" db="EMBL/GenBank/DDBJ databases">
        <authorList>
            <person name="Nie L."/>
        </authorList>
    </citation>
    <scope>NUCLEOTIDE SEQUENCE [LARGE SCALE GENOMIC DNA]</scope>
    <source>
        <strain evidence="2">NL</strain>
    </source>
</reference>
<evidence type="ECO:0008006" key="3">
    <source>
        <dbReference type="Google" id="ProtNLM"/>
    </source>
</evidence>
<accession>A0A328BU81</accession>
<comment type="caution">
    <text evidence="1">The sequence shown here is derived from an EMBL/GenBank/DDBJ whole genome shotgun (WGS) entry which is preliminary data.</text>
</comment>
<keyword evidence="2" id="KW-1185">Reference proteome</keyword>
<organism evidence="1 2">
    <name type="scientific">Hymenobacter edaphi</name>
    <dbReference type="NCBI Taxonomy" id="2211146"/>
    <lineage>
        <taxon>Bacteria</taxon>
        <taxon>Pseudomonadati</taxon>
        <taxon>Bacteroidota</taxon>
        <taxon>Cytophagia</taxon>
        <taxon>Cytophagales</taxon>
        <taxon>Hymenobacteraceae</taxon>
        <taxon>Hymenobacter</taxon>
    </lineage>
</organism>
<name>A0A328BU81_9BACT</name>
<evidence type="ECO:0000313" key="2">
    <source>
        <dbReference type="Proteomes" id="UP000248553"/>
    </source>
</evidence>
<dbReference type="InterPro" id="IPR023393">
    <property type="entry name" value="START-like_dom_sf"/>
</dbReference>
<dbReference type="OrthoDB" id="9829317at2"/>
<protein>
    <recommendedName>
        <fullName evidence="3">SRPBCC family protein</fullName>
    </recommendedName>
</protein>
<dbReference type="Proteomes" id="UP000248553">
    <property type="component" value="Unassembled WGS sequence"/>
</dbReference>
<dbReference type="SUPFAM" id="SSF55961">
    <property type="entry name" value="Bet v1-like"/>
    <property type="match status" value="1"/>
</dbReference>
<dbReference type="InterPro" id="IPR019587">
    <property type="entry name" value="Polyketide_cyclase/dehydratase"/>
</dbReference>
<gene>
    <name evidence="1" type="ORF">DLM85_05140</name>
</gene>
<dbReference type="Gene3D" id="3.30.530.20">
    <property type="match status" value="1"/>
</dbReference>
<dbReference type="Pfam" id="PF10604">
    <property type="entry name" value="Polyketide_cyc2"/>
    <property type="match status" value="1"/>
</dbReference>
<proteinExistence type="predicted"/>